<dbReference type="InterPro" id="IPR008967">
    <property type="entry name" value="p53-like_TF_DNA-bd_sf"/>
</dbReference>
<proteinExistence type="predicted"/>
<name>A0A9P1I665_9PELO</name>
<dbReference type="SUPFAM" id="SSF49417">
    <property type="entry name" value="p53-like transcription factors"/>
    <property type="match status" value="1"/>
</dbReference>
<dbReference type="InterPro" id="IPR054106">
    <property type="entry name" value="CEP-1_C"/>
</dbReference>
<dbReference type="GO" id="GO:0003677">
    <property type="term" value="F:DNA binding"/>
    <property type="evidence" value="ECO:0007669"/>
    <property type="project" value="InterPro"/>
</dbReference>
<gene>
    <name evidence="8" type="ORF">CAMP_LOCUS1644</name>
</gene>
<dbReference type="Gene3D" id="2.60.40.720">
    <property type="match status" value="1"/>
</dbReference>
<comment type="caution">
    <text evidence="8">The sequence shown here is derived from an EMBL/GenBank/DDBJ whole genome shotgun (WGS) entry which is preliminary data.</text>
</comment>
<keyword evidence="4" id="KW-0539">Nucleus</keyword>
<evidence type="ECO:0000259" key="6">
    <source>
        <dbReference type="Pfam" id="PF09287"/>
    </source>
</evidence>
<evidence type="ECO:0000313" key="9">
    <source>
        <dbReference type="Proteomes" id="UP001152747"/>
    </source>
</evidence>
<dbReference type="Pfam" id="PF09287">
    <property type="entry name" value="CEP1-DNA_bind"/>
    <property type="match status" value="1"/>
</dbReference>
<dbReference type="InterPro" id="IPR012346">
    <property type="entry name" value="p53/RUNT-type_TF_DNA-bd_sf"/>
</dbReference>
<evidence type="ECO:0000256" key="4">
    <source>
        <dbReference type="ARBA" id="ARBA00023242"/>
    </source>
</evidence>
<dbReference type="Gene3D" id="1.10.150.830">
    <property type="match status" value="1"/>
</dbReference>
<dbReference type="GO" id="GO:0005634">
    <property type="term" value="C:nucleus"/>
    <property type="evidence" value="ECO:0007669"/>
    <property type="project" value="UniProtKB-SubCell"/>
</dbReference>
<dbReference type="InterPro" id="IPR015367">
    <property type="entry name" value="Trans_fact_CEP1_DNA-bd"/>
</dbReference>
<reference evidence="8" key="1">
    <citation type="submission" date="2022-11" db="EMBL/GenBank/DDBJ databases">
        <authorList>
            <person name="Kikuchi T."/>
        </authorList>
    </citation>
    <scope>NUCLEOTIDE SEQUENCE</scope>
    <source>
        <strain evidence="8">PS1010</strain>
    </source>
</reference>
<evidence type="ECO:0000256" key="5">
    <source>
        <dbReference type="SAM" id="Coils"/>
    </source>
</evidence>
<accession>A0A9P1I665</accession>
<sequence>MDVFGRDSQLSANITEAKIPDSQDSNDGIFVHSQNSRENNIFYRATLTQIAKPSILQKKVRRVEKVNNNNEEEEYFNDVGGDLSFYNSFSLQSQAKHIGLKKRNPKMPHVDVLELATNELNRSIDTLTPIVNSSFLENSFNSTISELQIDSQESVQILKILKKDKPEEMKLERVEEDEEEQKSIDIFSTDGLDNEIMDNEIDEGFDQIDGFQEEPQEEVRLFDDFVEEQKVATSSAASEPVLDSVKIRIDVAEIIKGSDFAHESIDKNLLWAKEACPIPIVIDVEKWSMNGGRKIKLKFVRFLPGDGLDVALKDSKFAVEKCFGCFDAEKRNPKAAFFYISSTNPKYYWQPPTEEEKYFCLDVDDQKHRVCFNLTFACRENCMKQPDKRGKTMVLAAVVEDEFGNEICRDIFHSVRVTAYPRRDFRNYLDKKKKLKAEQAELLEQKNNVTDQPTATVNKQQRKRTTRYFQFGSGDPVPFDFEPTDNQQSTQLYTEMPKLKRNDEMEVDENMENAKKSRIEMVNTYHINMTFEKGDYEAVLECLANRAKQERYQATMTKSTRASPLSYLSKVDYYTKIEDWLKTMALGHHLSNFRQHAILAMGDLIYAYKKDPYFFEKLQIPNEEKLTMFRVFHNFYHVYLHENIKTGTH</sequence>
<evidence type="ECO:0000313" key="8">
    <source>
        <dbReference type="EMBL" id="CAI5439007.1"/>
    </source>
</evidence>
<dbReference type="Proteomes" id="UP001152747">
    <property type="component" value="Unassembled WGS sequence"/>
</dbReference>
<dbReference type="AlphaFoldDB" id="A0A9P1I665"/>
<keyword evidence="3" id="KW-0804">Transcription</keyword>
<evidence type="ECO:0000256" key="1">
    <source>
        <dbReference type="ARBA" id="ARBA00004123"/>
    </source>
</evidence>
<feature type="coiled-coil region" evidence="5">
    <location>
        <begin position="425"/>
        <end position="452"/>
    </location>
</feature>
<keyword evidence="2" id="KW-0805">Transcription regulation</keyword>
<dbReference type="EMBL" id="CANHGI010000001">
    <property type="protein sequence ID" value="CAI5439007.1"/>
    <property type="molecule type" value="Genomic_DNA"/>
</dbReference>
<evidence type="ECO:0000259" key="7">
    <source>
        <dbReference type="Pfam" id="PF21907"/>
    </source>
</evidence>
<comment type="subcellular location">
    <subcellularLocation>
        <location evidence="1">Nucleus</location>
    </subcellularLocation>
</comment>
<evidence type="ECO:0000256" key="2">
    <source>
        <dbReference type="ARBA" id="ARBA00023015"/>
    </source>
</evidence>
<keyword evidence="9" id="KW-1185">Reference proteome</keyword>
<feature type="domain" description="Transcription factor CEP-1 DNA-binding" evidence="6">
    <location>
        <begin position="252"/>
        <end position="434"/>
    </location>
</feature>
<keyword evidence="5" id="KW-0175">Coiled coil</keyword>
<dbReference type="GO" id="GO:0003700">
    <property type="term" value="F:DNA-binding transcription factor activity"/>
    <property type="evidence" value="ECO:0007669"/>
    <property type="project" value="InterPro"/>
</dbReference>
<evidence type="ECO:0000256" key="3">
    <source>
        <dbReference type="ARBA" id="ARBA00023163"/>
    </source>
</evidence>
<feature type="domain" description="CEP-1 C-terminal SAM" evidence="7">
    <location>
        <begin position="536"/>
        <end position="639"/>
    </location>
</feature>
<protein>
    <submittedName>
        <fullName evidence="8">Uncharacterized protein</fullName>
    </submittedName>
</protein>
<organism evidence="8 9">
    <name type="scientific">Caenorhabditis angaria</name>
    <dbReference type="NCBI Taxonomy" id="860376"/>
    <lineage>
        <taxon>Eukaryota</taxon>
        <taxon>Metazoa</taxon>
        <taxon>Ecdysozoa</taxon>
        <taxon>Nematoda</taxon>
        <taxon>Chromadorea</taxon>
        <taxon>Rhabditida</taxon>
        <taxon>Rhabditina</taxon>
        <taxon>Rhabditomorpha</taxon>
        <taxon>Rhabditoidea</taxon>
        <taxon>Rhabditidae</taxon>
        <taxon>Peloderinae</taxon>
        <taxon>Caenorhabditis</taxon>
    </lineage>
</organism>
<dbReference type="Pfam" id="PF21907">
    <property type="entry name" value="SAM_CEP-1_C"/>
    <property type="match status" value="1"/>
</dbReference>